<dbReference type="AlphaFoldDB" id="A0A0N0E6F7"/>
<dbReference type="EMBL" id="JXMU01000036">
    <property type="protein sequence ID" value="KPA99964.1"/>
    <property type="molecule type" value="Genomic_DNA"/>
</dbReference>
<keyword evidence="2" id="KW-1185">Reference proteome</keyword>
<dbReference type="Proteomes" id="UP000038011">
    <property type="component" value="Unassembled WGS sequence"/>
</dbReference>
<dbReference type="RefSeq" id="WP_054000445.1">
    <property type="nucleotide sequence ID" value="NZ_JXMU01000036.1"/>
</dbReference>
<accession>A0A0N0E6F7</accession>
<dbReference type="STRING" id="1514904.SU32_16295"/>
<reference evidence="1 2" key="1">
    <citation type="submission" date="2015-01" db="EMBL/GenBank/DDBJ databases">
        <title>Ahrensia donghaiensis sp. nov., a novel dimethylsulphoniopropionate-cleavage bacterium isolated from seawater and emended descriptions of the genus Ahrensia and Ahrensia kielensis.</title>
        <authorList>
            <person name="Liu J."/>
        </authorList>
    </citation>
    <scope>NUCLEOTIDE SEQUENCE [LARGE SCALE GENOMIC DNA]</scope>
    <source>
        <strain evidence="1 2">LZD062</strain>
    </source>
</reference>
<dbReference type="PATRIC" id="fig|1514904.3.peg.2667"/>
<name>A0A0N0E6F7_9HYPH</name>
<proteinExistence type="predicted"/>
<organism evidence="1 2">
    <name type="scientific">Ahrensia marina</name>
    <dbReference type="NCBI Taxonomy" id="1514904"/>
    <lineage>
        <taxon>Bacteria</taxon>
        <taxon>Pseudomonadati</taxon>
        <taxon>Pseudomonadota</taxon>
        <taxon>Alphaproteobacteria</taxon>
        <taxon>Hyphomicrobiales</taxon>
        <taxon>Ahrensiaceae</taxon>
        <taxon>Ahrensia</taxon>
    </lineage>
</organism>
<evidence type="ECO:0008006" key="3">
    <source>
        <dbReference type="Google" id="ProtNLM"/>
    </source>
</evidence>
<protein>
    <recommendedName>
        <fullName evidence="3">DNA-binding protein</fullName>
    </recommendedName>
</protein>
<comment type="caution">
    <text evidence="1">The sequence shown here is derived from an EMBL/GenBank/DDBJ whole genome shotgun (WGS) entry which is preliminary data.</text>
</comment>
<evidence type="ECO:0000313" key="2">
    <source>
        <dbReference type="Proteomes" id="UP000038011"/>
    </source>
</evidence>
<sequence>MSDNKPPLDRWRFDELLKDLKELTRSEIIWGHKAISNRIGTSEDFVRKQIAQHPNSPLKKLGGKVYAVEHELVAFLKQPDKPA</sequence>
<evidence type="ECO:0000313" key="1">
    <source>
        <dbReference type="EMBL" id="KPA99964.1"/>
    </source>
</evidence>
<gene>
    <name evidence="1" type="ORF">SU32_16295</name>
</gene>
<dbReference type="OrthoDB" id="7774611at2"/>